<comment type="caution">
    <text evidence="2">The sequence shown here is derived from an EMBL/GenBank/DDBJ whole genome shotgun (WGS) entry which is preliminary data.</text>
</comment>
<dbReference type="CDD" id="cd17242">
    <property type="entry name" value="MobM_relaxase"/>
    <property type="match status" value="1"/>
</dbReference>
<proteinExistence type="predicted"/>
<feature type="compositionally biased region" description="Basic and acidic residues" evidence="1">
    <location>
        <begin position="393"/>
        <end position="410"/>
    </location>
</feature>
<dbReference type="Gene3D" id="3.30.930.30">
    <property type="match status" value="1"/>
</dbReference>
<evidence type="ECO:0000313" key="3">
    <source>
        <dbReference type="Proteomes" id="UP000316993"/>
    </source>
</evidence>
<protein>
    <recommendedName>
        <fullName evidence="4">Plasmid recombination enzyme</fullName>
    </recommendedName>
</protein>
<feature type="region of interest" description="Disordered" evidence="1">
    <location>
        <begin position="377"/>
        <end position="410"/>
    </location>
</feature>
<evidence type="ECO:0000313" key="2">
    <source>
        <dbReference type="EMBL" id="TQN07558.1"/>
    </source>
</evidence>
<organism evidence="2 3">
    <name type="scientific">Acidovorax temperans</name>
    <dbReference type="NCBI Taxonomy" id="80878"/>
    <lineage>
        <taxon>Bacteria</taxon>
        <taxon>Pseudomonadati</taxon>
        <taxon>Pseudomonadota</taxon>
        <taxon>Betaproteobacteria</taxon>
        <taxon>Burkholderiales</taxon>
        <taxon>Comamonadaceae</taxon>
        <taxon>Acidovorax</taxon>
    </lineage>
</organism>
<evidence type="ECO:0008006" key="4">
    <source>
        <dbReference type="Google" id="ProtNLM"/>
    </source>
</evidence>
<reference evidence="2 3" key="1">
    <citation type="submission" date="2019-06" db="EMBL/GenBank/DDBJ databases">
        <title>Genomic Encyclopedia of Archaeal and Bacterial Type Strains, Phase II (KMG-II): from individual species to whole genera.</title>
        <authorList>
            <person name="Goeker M."/>
        </authorList>
    </citation>
    <scope>NUCLEOTIDE SEQUENCE [LARGE SCALE GENOMIC DNA]</scope>
    <source>
        <strain evidence="2 3">DSM 7270</strain>
    </source>
</reference>
<gene>
    <name evidence="2" type="ORF">BDD18_0690</name>
</gene>
<feature type="region of interest" description="Disordered" evidence="1">
    <location>
        <begin position="287"/>
        <end position="320"/>
    </location>
</feature>
<feature type="region of interest" description="Disordered" evidence="1">
    <location>
        <begin position="242"/>
        <end position="263"/>
    </location>
</feature>
<sequence>MAADIAYFAAKTVSMSKVNGRKPCDLLTAARHNLREIQAELGSVGRIDPGRSATNAILAGPAEAAQVQALAVDLLAAAGLKPAAMRRDHVQALEFVFSLPPSCGVDPATYFARCLAWLMEALPLPVLSAVSHADELAPHLHVLLLPLADGVHVGGKPVERPKLLRLRDGFFNVVAGPAGLQRESAKLRGQAKRWAVTAVLTRCEAMGLPAVNGPLWPVLMAAIERDPTAAVRALGIELSAQKDRQTQAEPNPIGIEGTTMSSKANPIGIEKQGEKIQSLSCVGIDSKTPLKTAPASRPGRAPAMPEPAHKDSSGAGADGIGKRNVIESLDDLWQRVGIRAMALPKIGRAGALLADKTAAGRTDRLSVARAAQLEAIARQTRKQPAPVLADPDDDRHVDRSEAQDLHAWND</sequence>
<dbReference type="EMBL" id="VFPV01000001">
    <property type="protein sequence ID" value="TQN07558.1"/>
    <property type="molecule type" value="Genomic_DNA"/>
</dbReference>
<dbReference type="RefSeq" id="WP_142081417.1">
    <property type="nucleotide sequence ID" value="NZ_VFPV01000001.1"/>
</dbReference>
<name>A0A543LJG7_9BURK</name>
<evidence type="ECO:0000256" key="1">
    <source>
        <dbReference type="SAM" id="MobiDB-lite"/>
    </source>
</evidence>
<accession>A0A543LJG7</accession>
<dbReference type="AlphaFoldDB" id="A0A543LJG7"/>
<dbReference type="Proteomes" id="UP000316993">
    <property type="component" value="Unassembled WGS sequence"/>
</dbReference>